<evidence type="ECO:0000313" key="3">
    <source>
        <dbReference type="Proteomes" id="UP001243717"/>
    </source>
</evidence>
<dbReference type="Proteomes" id="UP001243717">
    <property type="component" value="Unassembled WGS sequence"/>
</dbReference>
<accession>A0ABU1AFL0</accession>
<keyword evidence="3" id="KW-1185">Reference proteome</keyword>
<dbReference type="InterPro" id="IPR036736">
    <property type="entry name" value="ACP-like_sf"/>
</dbReference>
<dbReference type="PROSITE" id="PS50075">
    <property type="entry name" value="CARRIER"/>
    <property type="match status" value="1"/>
</dbReference>
<evidence type="ECO:0000313" key="2">
    <source>
        <dbReference type="EMBL" id="MDQ8193576.1"/>
    </source>
</evidence>
<dbReference type="Gene3D" id="1.10.1200.10">
    <property type="entry name" value="ACP-like"/>
    <property type="match status" value="1"/>
</dbReference>
<evidence type="ECO:0000259" key="1">
    <source>
        <dbReference type="PROSITE" id="PS50075"/>
    </source>
</evidence>
<dbReference type="SUPFAM" id="SSF47336">
    <property type="entry name" value="ACP-like"/>
    <property type="match status" value="1"/>
</dbReference>
<dbReference type="Pfam" id="PF00550">
    <property type="entry name" value="PP-binding"/>
    <property type="match status" value="1"/>
</dbReference>
<proteinExistence type="predicted"/>
<organism evidence="2 3">
    <name type="scientific">Thalassobacterium sedimentorum</name>
    <dbReference type="NCBI Taxonomy" id="3041258"/>
    <lineage>
        <taxon>Bacteria</taxon>
        <taxon>Pseudomonadati</taxon>
        <taxon>Verrucomicrobiota</taxon>
        <taxon>Opitutia</taxon>
        <taxon>Puniceicoccales</taxon>
        <taxon>Coraliomargaritaceae</taxon>
        <taxon>Thalassobacterium</taxon>
    </lineage>
</organism>
<comment type="caution">
    <text evidence="2">The sequence shown here is derived from an EMBL/GenBank/DDBJ whole genome shotgun (WGS) entry which is preliminary data.</text>
</comment>
<dbReference type="InterPro" id="IPR009081">
    <property type="entry name" value="PP-bd_ACP"/>
</dbReference>
<dbReference type="RefSeq" id="WP_308984065.1">
    <property type="nucleotide sequence ID" value="NZ_JARXIC010000004.1"/>
</dbReference>
<gene>
    <name evidence="2" type="ORF">QEH59_04020</name>
</gene>
<sequence length="78" mass="8403">MKIEEFVGIFASALDDLDADEVTAATAFKQLAVWDSLAVLTVTDTVEMECGVLLSGTDFAAATTLEDLYETVRAKQAR</sequence>
<dbReference type="EMBL" id="JARXIC010000004">
    <property type="protein sequence ID" value="MDQ8193576.1"/>
    <property type="molecule type" value="Genomic_DNA"/>
</dbReference>
<feature type="domain" description="Carrier" evidence="1">
    <location>
        <begin position="1"/>
        <end position="76"/>
    </location>
</feature>
<reference evidence="2 3" key="1">
    <citation type="submission" date="2023-04" db="EMBL/GenBank/DDBJ databases">
        <title>A novel bacteria isolated from coastal sediment.</title>
        <authorList>
            <person name="Liu X.-J."/>
            <person name="Du Z.-J."/>
        </authorList>
    </citation>
    <scope>NUCLEOTIDE SEQUENCE [LARGE SCALE GENOMIC DNA]</scope>
    <source>
        <strain evidence="2 3">SDUM461004</strain>
    </source>
</reference>
<protein>
    <submittedName>
        <fullName evidence="2">Acyl carrier protein</fullName>
    </submittedName>
</protein>
<name>A0ABU1AFL0_9BACT</name>